<dbReference type="AlphaFoldDB" id="A0AAV1K0B7"/>
<dbReference type="Proteomes" id="UP001497472">
    <property type="component" value="Unassembled WGS sequence"/>
</dbReference>
<proteinExistence type="predicted"/>
<sequence length="148" mass="16965">MYKIILFPLICMSLASRHIKEKLENDALNYVAKYNISSRPTTTGRSLKGEMVVEKFVDTLMASERYLKMVETVEKKISHLDATFHDRSNSILKYLAEVLRVVKSPPGVMMEETLRSLKLDLERIKQSVAEKLQNVPTMRGKTLLSSLF</sequence>
<dbReference type="EMBL" id="CAVLEF010000265">
    <property type="protein sequence ID" value="CAK1554090.1"/>
    <property type="molecule type" value="Genomic_DNA"/>
</dbReference>
<evidence type="ECO:0000313" key="2">
    <source>
        <dbReference type="Proteomes" id="UP001497472"/>
    </source>
</evidence>
<name>A0AAV1K0B7_9NEOP</name>
<accession>A0AAV1K0B7</accession>
<organism evidence="1 2">
    <name type="scientific">Leptosia nina</name>
    <dbReference type="NCBI Taxonomy" id="320188"/>
    <lineage>
        <taxon>Eukaryota</taxon>
        <taxon>Metazoa</taxon>
        <taxon>Ecdysozoa</taxon>
        <taxon>Arthropoda</taxon>
        <taxon>Hexapoda</taxon>
        <taxon>Insecta</taxon>
        <taxon>Pterygota</taxon>
        <taxon>Neoptera</taxon>
        <taxon>Endopterygota</taxon>
        <taxon>Lepidoptera</taxon>
        <taxon>Glossata</taxon>
        <taxon>Ditrysia</taxon>
        <taxon>Papilionoidea</taxon>
        <taxon>Pieridae</taxon>
        <taxon>Pierinae</taxon>
        <taxon>Leptosia</taxon>
    </lineage>
</organism>
<protein>
    <submittedName>
        <fullName evidence="1">Uncharacterized protein</fullName>
    </submittedName>
</protein>
<gene>
    <name evidence="1" type="ORF">LNINA_LOCUS13030</name>
</gene>
<keyword evidence="2" id="KW-1185">Reference proteome</keyword>
<reference evidence="1 2" key="1">
    <citation type="submission" date="2023-11" db="EMBL/GenBank/DDBJ databases">
        <authorList>
            <person name="Okamura Y."/>
        </authorList>
    </citation>
    <scope>NUCLEOTIDE SEQUENCE [LARGE SCALE GENOMIC DNA]</scope>
</reference>
<evidence type="ECO:0000313" key="1">
    <source>
        <dbReference type="EMBL" id="CAK1554090.1"/>
    </source>
</evidence>
<comment type="caution">
    <text evidence="1">The sequence shown here is derived from an EMBL/GenBank/DDBJ whole genome shotgun (WGS) entry which is preliminary data.</text>
</comment>